<sequence>MVFLFISFNLFLLVSGIYGLTISETTTQYIIFSSLTLLSVILFIVMVVYYRKRSNKKTNDSLLDCGDCLLYGPDCMPNMPKGKKGFDCDGTDCDCSIP</sequence>
<proteinExistence type="predicted"/>
<gene>
    <name evidence="2" type="ORF">ACFSUL_07230</name>
</gene>
<name>A0ABW5RPB4_9BACI</name>
<keyword evidence="1" id="KW-0812">Transmembrane</keyword>
<comment type="caution">
    <text evidence="2">The sequence shown here is derived from an EMBL/GenBank/DDBJ whole genome shotgun (WGS) entry which is preliminary data.</text>
</comment>
<feature type="transmembrane region" description="Helical" evidence="1">
    <location>
        <begin position="29"/>
        <end position="50"/>
    </location>
</feature>
<keyword evidence="1" id="KW-1133">Transmembrane helix</keyword>
<dbReference type="Proteomes" id="UP001597506">
    <property type="component" value="Unassembled WGS sequence"/>
</dbReference>
<evidence type="ECO:0000313" key="3">
    <source>
        <dbReference type="Proteomes" id="UP001597506"/>
    </source>
</evidence>
<protein>
    <submittedName>
        <fullName evidence="2">Uncharacterized protein</fullName>
    </submittedName>
</protein>
<keyword evidence="1" id="KW-0472">Membrane</keyword>
<evidence type="ECO:0000313" key="2">
    <source>
        <dbReference type="EMBL" id="MFD2680547.1"/>
    </source>
</evidence>
<evidence type="ECO:0000256" key="1">
    <source>
        <dbReference type="SAM" id="Phobius"/>
    </source>
</evidence>
<keyword evidence="3" id="KW-1185">Reference proteome</keyword>
<organism evidence="2 3">
    <name type="scientific">Bacillus seohaeanensis</name>
    <dbReference type="NCBI Taxonomy" id="284580"/>
    <lineage>
        <taxon>Bacteria</taxon>
        <taxon>Bacillati</taxon>
        <taxon>Bacillota</taxon>
        <taxon>Bacilli</taxon>
        <taxon>Bacillales</taxon>
        <taxon>Bacillaceae</taxon>
        <taxon>Bacillus</taxon>
    </lineage>
</organism>
<dbReference type="EMBL" id="JBHUMF010000015">
    <property type="protein sequence ID" value="MFD2680547.1"/>
    <property type="molecule type" value="Genomic_DNA"/>
</dbReference>
<dbReference type="RefSeq" id="WP_377934033.1">
    <property type="nucleotide sequence ID" value="NZ_JBHUMF010000015.1"/>
</dbReference>
<accession>A0ABW5RPB4</accession>
<reference evidence="3" key="1">
    <citation type="journal article" date="2019" name="Int. J. Syst. Evol. Microbiol.">
        <title>The Global Catalogue of Microorganisms (GCM) 10K type strain sequencing project: providing services to taxonomists for standard genome sequencing and annotation.</title>
        <authorList>
            <consortium name="The Broad Institute Genomics Platform"/>
            <consortium name="The Broad Institute Genome Sequencing Center for Infectious Disease"/>
            <person name="Wu L."/>
            <person name="Ma J."/>
        </authorList>
    </citation>
    <scope>NUCLEOTIDE SEQUENCE [LARGE SCALE GENOMIC DNA]</scope>
    <source>
        <strain evidence="3">KCTC 3913</strain>
    </source>
</reference>